<evidence type="ECO:0008006" key="9">
    <source>
        <dbReference type="Google" id="ProtNLM"/>
    </source>
</evidence>
<organism evidence="7 8">
    <name type="scientific">Sinanodonta woodiana</name>
    <name type="common">Chinese pond mussel</name>
    <name type="synonym">Anodonta woodiana</name>
    <dbReference type="NCBI Taxonomy" id="1069815"/>
    <lineage>
        <taxon>Eukaryota</taxon>
        <taxon>Metazoa</taxon>
        <taxon>Spiralia</taxon>
        <taxon>Lophotrochozoa</taxon>
        <taxon>Mollusca</taxon>
        <taxon>Bivalvia</taxon>
        <taxon>Autobranchia</taxon>
        <taxon>Heteroconchia</taxon>
        <taxon>Palaeoheterodonta</taxon>
        <taxon>Unionida</taxon>
        <taxon>Unionoidea</taxon>
        <taxon>Unionidae</taxon>
        <taxon>Unioninae</taxon>
        <taxon>Sinanodonta</taxon>
    </lineage>
</organism>
<protein>
    <recommendedName>
        <fullName evidence="9">Sestrin-1</fullName>
    </recommendedName>
</protein>
<comment type="subcellular location">
    <subcellularLocation>
        <location evidence="1">Cytoplasm</location>
    </subcellularLocation>
</comment>
<dbReference type="InterPro" id="IPR006730">
    <property type="entry name" value="Sestrin"/>
</dbReference>
<evidence type="ECO:0000313" key="7">
    <source>
        <dbReference type="EMBL" id="KAL3883235.1"/>
    </source>
</evidence>
<evidence type="ECO:0000256" key="1">
    <source>
        <dbReference type="ARBA" id="ARBA00004496"/>
    </source>
</evidence>
<keyword evidence="4" id="KW-0560">Oxidoreductase</keyword>
<gene>
    <name evidence="7" type="ORF">ACJMK2_029519</name>
</gene>
<dbReference type="PANTHER" id="PTHR12474">
    <property type="entry name" value="P53 REGULATED PA26 NUCLEAR PROTEIN SESTRIN"/>
    <property type="match status" value="1"/>
</dbReference>
<comment type="catalytic activity">
    <reaction evidence="5">
        <text>a hydroperoxide + L-cysteinyl-[protein] = S-hydroxy-L-cysteinyl-[protein] + an alcohol</text>
        <dbReference type="Rhea" id="RHEA:67124"/>
        <dbReference type="Rhea" id="RHEA-COMP:10131"/>
        <dbReference type="Rhea" id="RHEA-COMP:17193"/>
        <dbReference type="ChEBI" id="CHEBI:29950"/>
        <dbReference type="ChEBI" id="CHEBI:30879"/>
        <dbReference type="ChEBI" id="CHEBI:35924"/>
        <dbReference type="ChEBI" id="CHEBI:61973"/>
    </reaction>
    <physiologicalReaction direction="left-to-right" evidence="5">
        <dbReference type="Rhea" id="RHEA:67125"/>
    </physiologicalReaction>
</comment>
<dbReference type="GO" id="GO:0016491">
    <property type="term" value="F:oxidoreductase activity"/>
    <property type="evidence" value="ECO:0007669"/>
    <property type="project" value="UniProtKB-KW"/>
</dbReference>
<feature type="compositionally biased region" description="Low complexity" evidence="6">
    <location>
        <begin position="298"/>
        <end position="320"/>
    </location>
</feature>
<evidence type="ECO:0000313" key="8">
    <source>
        <dbReference type="Proteomes" id="UP001634394"/>
    </source>
</evidence>
<keyword evidence="3" id="KW-0963">Cytoplasm</keyword>
<dbReference type="GO" id="GO:1904262">
    <property type="term" value="P:negative regulation of TORC1 signaling"/>
    <property type="evidence" value="ECO:0007669"/>
    <property type="project" value="UniProtKB-ARBA"/>
</dbReference>
<dbReference type="EMBL" id="JBJQND010000003">
    <property type="protein sequence ID" value="KAL3883235.1"/>
    <property type="molecule type" value="Genomic_DNA"/>
</dbReference>
<dbReference type="InterPro" id="IPR029032">
    <property type="entry name" value="AhpD-like"/>
</dbReference>
<evidence type="ECO:0000256" key="2">
    <source>
        <dbReference type="ARBA" id="ARBA00008350"/>
    </source>
</evidence>
<dbReference type="SUPFAM" id="SSF69118">
    <property type="entry name" value="AhpD-like"/>
    <property type="match status" value="1"/>
</dbReference>
<reference evidence="7 8" key="1">
    <citation type="submission" date="2024-11" db="EMBL/GenBank/DDBJ databases">
        <title>Chromosome-level genome assembly of the freshwater bivalve Anodonta woodiana.</title>
        <authorList>
            <person name="Chen X."/>
        </authorList>
    </citation>
    <scope>NUCLEOTIDE SEQUENCE [LARGE SCALE GENOMIC DNA]</scope>
    <source>
        <strain evidence="7">MN2024</strain>
        <tissue evidence="7">Gills</tissue>
    </source>
</reference>
<evidence type="ECO:0000256" key="4">
    <source>
        <dbReference type="ARBA" id="ARBA00023002"/>
    </source>
</evidence>
<keyword evidence="8" id="KW-1185">Reference proteome</keyword>
<name>A0ABD3XAV7_SINWO</name>
<comment type="caution">
    <text evidence="7">The sequence shown here is derived from an EMBL/GenBank/DDBJ whole genome shotgun (WGS) entry which is preliminary data.</text>
</comment>
<dbReference type="Proteomes" id="UP001634394">
    <property type="component" value="Unassembled WGS sequence"/>
</dbReference>
<dbReference type="GO" id="GO:0005737">
    <property type="term" value="C:cytoplasm"/>
    <property type="evidence" value="ECO:0007669"/>
    <property type="project" value="UniProtKB-SubCell"/>
</dbReference>
<proteinExistence type="inferred from homology"/>
<dbReference type="Gene3D" id="1.20.1290.10">
    <property type="entry name" value="AhpD-like"/>
    <property type="match status" value="1"/>
</dbReference>
<dbReference type="EMBL" id="JBJQND010000003">
    <property type="protein sequence ID" value="KAL3883236.1"/>
    <property type="molecule type" value="Genomic_DNA"/>
</dbReference>
<evidence type="ECO:0000256" key="5">
    <source>
        <dbReference type="ARBA" id="ARBA00049242"/>
    </source>
</evidence>
<sequence>MDRAVLRSEESLKFVHCLTNRDAHVRSHEFENIIQTVDSWINGYGSPFLSSDSIHSLKLTLLQEHIPDFLRLSFDCPFPDIREKCQSLLEDLQSRVKELKMPKRTAQGPSSFIPEKEIVPVDTADDQTQMLFVDAFLQNNRLDHVTQLMGYHPQYLESFLRTQQYLLRGEGPLPPDYRHFIAIMAAGRHQCSYLINLHVQEYILQGGDPSWLRGLENAPKKLQDLYEINKILAHRPWLIKKSHIEKLTKGNWSMSEVVQALILMAHFHSLSSFVYGCGITTEIDHEGGHSYSCPQPMDSNSNSSSTCESCSSSEDSSNGNSGLGIDILMERMKKLNEECEEDITPEERIKHFQTVETQSAEIQTHPHGPSPHKDILRFVLDPEFTYQDFVMRGTENEIPTFRAQDYSWDDHGFSLANRYYSESGSLLDDKFNMAYNLTYYTLGDRKNVDTTAFRRAVWNYIHCIYGIRHDDYNYKEVNEMLERNLKAYIKTVTCYPERLTKKDYDNVMREFKHSEKVHVNLMLLEARLQGELLYALRAVMQHMT</sequence>
<dbReference type="AlphaFoldDB" id="A0ABD3XAV7"/>
<dbReference type="FunFam" id="1.20.1290.10:FF:000001">
    <property type="entry name" value="Sestrin 1"/>
    <property type="match status" value="1"/>
</dbReference>
<comment type="similarity">
    <text evidence="2">Belongs to the sestrin family.</text>
</comment>
<feature type="region of interest" description="Disordered" evidence="6">
    <location>
        <begin position="292"/>
        <end position="323"/>
    </location>
</feature>
<accession>A0ABD3XAV7</accession>
<dbReference type="Pfam" id="PF04636">
    <property type="entry name" value="PA26"/>
    <property type="match status" value="1"/>
</dbReference>
<dbReference type="PANTHER" id="PTHR12474:SF0">
    <property type="entry name" value="SESTRIN HOMOLOG"/>
    <property type="match status" value="1"/>
</dbReference>
<evidence type="ECO:0000256" key="6">
    <source>
        <dbReference type="SAM" id="MobiDB-lite"/>
    </source>
</evidence>
<evidence type="ECO:0000256" key="3">
    <source>
        <dbReference type="ARBA" id="ARBA00022490"/>
    </source>
</evidence>